<comment type="caution">
    <text evidence="9">The sequence shown here is derived from an EMBL/GenBank/DDBJ whole genome shotgun (WGS) entry which is preliminary data.</text>
</comment>
<dbReference type="Gene3D" id="2.40.420.20">
    <property type="match status" value="1"/>
</dbReference>
<keyword evidence="4" id="KW-0812">Transmembrane</keyword>
<evidence type="ECO:0000313" key="9">
    <source>
        <dbReference type="EMBL" id="MBW4466295.1"/>
    </source>
</evidence>
<evidence type="ECO:0000313" key="10">
    <source>
        <dbReference type="Proteomes" id="UP000707356"/>
    </source>
</evidence>
<evidence type="ECO:0000259" key="7">
    <source>
        <dbReference type="Pfam" id="PF25973"/>
    </source>
</evidence>
<feature type="domain" description="CzcB-like C-terminal circularly permuted SH3-like" evidence="8">
    <location>
        <begin position="395"/>
        <end position="449"/>
    </location>
</feature>
<dbReference type="GO" id="GO:0060003">
    <property type="term" value="P:copper ion export"/>
    <property type="evidence" value="ECO:0007669"/>
    <property type="project" value="TreeGrafter"/>
</dbReference>
<dbReference type="InterPro" id="IPR006143">
    <property type="entry name" value="RND_pump_MFP"/>
</dbReference>
<name>A0A951PC19_9CYAN</name>
<dbReference type="FunFam" id="2.40.30.170:FF:000010">
    <property type="entry name" value="Efflux RND transporter periplasmic adaptor subunit"/>
    <property type="match status" value="1"/>
</dbReference>
<dbReference type="Pfam" id="PF25975">
    <property type="entry name" value="CzcB_C"/>
    <property type="match status" value="1"/>
</dbReference>
<dbReference type="Pfam" id="PF25954">
    <property type="entry name" value="Beta-barrel_RND_2"/>
    <property type="match status" value="1"/>
</dbReference>
<feature type="domain" description="CusB-like beta-barrel" evidence="6">
    <location>
        <begin position="314"/>
        <end position="385"/>
    </location>
</feature>
<dbReference type="PANTHER" id="PTHR30097">
    <property type="entry name" value="CATION EFFLUX SYSTEM PROTEIN CUSB"/>
    <property type="match status" value="1"/>
</dbReference>
<dbReference type="InterPro" id="IPR011053">
    <property type="entry name" value="Single_hybrid_motif"/>
</dbReference>
<dbReference type="Gene3D" id="2.40.50.100">
    <property type="match status" value="1"/>
</dbReference>
<evidence type="ECO:0000256" key="5">
    <source>
        <dbReference type="SAM" id="SignalP"/>
    </source>
</evidence>
<keyword evidence="4" id="KW-1133">Transmembrane helix</keyword>
<dbReference type="EMBL" id="JAHHHV010000067">
    <property type="protein sequence ID" value="MBW4466295.1"/>
    <property type="molecule type" value="Genomic_DNA"/>
</dbReference>
<dbReference type="GO" id="GO:0015679">
    <property type="term" value="P:plasma membrane copper ion transport"/>
    <property type="evidence" value="ECO:0007669"/>
    <property type="project" value="TreeGrafter"/>
</dbReference>
<keyword evidence="3" id="KW-0175">Coiled coil</keyword>
<keyword evidence="5" id="KW-0732">Signal</keyword>
<dbReference type="InterPro" id="IPR058649">
    <property type="entry name" value="CzcB_C"/>
</dbReference>
<keyword evidence="4" id="KW-0472">Membrane</keyword>
<feature type="chain" id="PRO_5037038359" evidence="5">
    <location>
        <begin position="38"/>
        <end position="549"/>
    </location>
</feature>
<dbReference type="GO" id="GO:0022857">
    <property type="term" value="F:transmembrane transporter activity"/>
    <property type="evidence" value="ECO:0007669"/>
    <property type="project" value="InterPro"/>
</dbReference>
<dbReference type="InterPro" id="IPR051909">
    <property type="entry name" value="MFP_Cation_Efflux"/>
</dbReference>
<dbReference type="SUPFAM" id="SSF111369">
    <property type="entry name" value="HlyD-like secretion proteins"/>
    <property type="match status" value="1"/>
</dbReference>
<accession>A0A951PC19</accession>
<evidence type="ECO:0000259" key="6">
    <source>
        <dbReference type="Pfam" id="PF25954"/>
    </source>
</evidence>
<keyword evidence="2" id="KW-0813">Transport</keyword>
<protein>
    <submittedName>
        <fullName evidence="9">Efflux RND transporter periplasmic adaptor subunit</fullName>
    </submittedName>
</protein>
<dbReference type="GO" id="GO:0030313">
    <property type="term" value="C:cell envelope"/>
    <property type="evidence" value="ECO:0007669"/>
    <property type="project" value="TreeGrafter"/>
</dbReference>
<dbReference type="PANTHER" id="PTHR30097:SF4">
    <property type="entry name" value="SLR6042 PROTEIN"/>
    <property type="match status" value="1"/>
</dbReference>
<dbReference type="Proteomes" id="UP000707356">
    <property type="component" value="Unassembled WGS sequence"/>
</dbReference>
<evidence type="ECO:0000256" key="3">
    <source>
        <dbReference type="SAM" id="Coils"/>
    </source>
</evidence>
<comment type="similarity">
    <text evidence="1">Belongs to the membrane fusion protein (MFP) (TC 8.A.1) family.</text>
</comment>
<dbReference type="InterPro" id="IPR058792">
    <property type="entry name" value="Beta-barrel_RND_2"/>
</dbReference>
<evidence type="ECO:0000256" key="1">
    <source>
        <dbReference type="ARBA" id="ARBA00009477"/>
    </source>
</evidence>
<gene>
    <name evidence="9" type="ORF">KME07_12795</name>
</gene>
<feature type="coiled-coil region" evidence="3">
    <location>
        <begin position="144"/>
        <end position="196"/>
    </location>
</feature>
<evidence type="ECO:0000256" key="4">
    <source>
        <dbReference type="SAM" id="Phobius"/>
    </source>
</evidence>
<feature type="transmembrane region" description="Helical" evidence="4">
    <location>
        <begin position="485"/>
        <end position="509"/>
    </location>
</feature>
<dbReference type="Pfam" id="PF25973">
    <property type="entry name" value="BSH_CzcB"/>
    <property type="match status" value="1"/>
</dbReference>
<proteinExistence type="inferred from homology"/>
<dbReference type="NCBIfam" id="TIGR01730">
    <property type="entry name" value="RND_mfp"/>
    <property type="match status" value="1"/>
</dbReference>
<organism evidence="9 10">
    <name type="scientific">Pegethrix bostrychoides GSE-TBD4-15B</name>
    <dbReference type="NCBI Taxonomy" id="2839662"/>
    <lineage>
        <taxon>Bacteria</taxon>
        <taxon>Bacillati</taxon>
        <taxon>Cyanobacteriota</taxon>
        <taxon>Cyanophyceae</taxon>
        <taxon>Oculatellales</taxon>
        <taxon>Oculatellaceae</taxon>
        <taxon>Pegethrix</taxon>
    </lineage>
</organism>
<reference evidence="9" key="2">
    <citation type="journal article" date="2022" name="Microbiol. Resour. Announc.">
        <title>Metagenome Sequencing to Explore Phylogenomics of Terrestrial Cyanobacteria.</title>
        <authorList>
            <person name="Ward R.D."/>
            <person name="Stajich J.E."/>
            <person name="Johansen J.R."/>
            <person name="Huntemann M."/>
            <person name="Clum A."/>
            <person name="Foster B."/>
            <person name="Foster B."/>
            <person name="Roux S."/>
            <person name="Palaniappan K."/>
            <person name="Varghese N."/>
            <person name="Mukherjee S."/>
            <person name="Reddy T.B.K."/>
            <person name="Daum C."/>
            <person name="Copeland A."/>
            <person name="Chen I.A."/>
            <person name="Ivanova N.N."/>
            <person name="Kyrpides N.C."/>
            <person name="Shapiro N."/>
            <person name="Eloe-Fadrosh E.A."/>
            <person name="Pietrasiak N."/>
        </authorList>
    </citation>
    <scope>NUCLEOTIDE SEQUENCE</scope>
    <source>
        <strain evidence="9">GSE-TBD4-15B</strain>
    </source>
</reference>
<sequence>MKFLMDSLNCAHPVAQRQLSRAVLALALFASPNAALAHVGHGNEFQGGVHSAQPTSDIQVDAETAKRIGLKVEPVSRQRLAIGVKATGQIEAAPSRQVEVTNPAGGTVVKLYVQPGDTVRQGQALAMITSAELAELRVAALDRRAEASGTVQEAQTNLRLAQQNYQQQQQIAQTAIAQAQTELRVAQEQYDRDQELSQQGALPRRQVLESEARLATARNALTEAKSGLQVLEASADLQRAQTAVKVAQDRAALSTVTYSTRLKQLGTQANPDGTITITAPISGRVADREVTLGQSAEDAGAALMTIVDDRTVLATANIYEKDLNQVAIGQPVRVTVAGFPDRSFQGRVTVVGAVVEGETRVVPVKAEIDNPDSALKPGMFADIEVITDRTAEPVLAIPRSALIEVNGTQTVYVKNGSAYQSVEVTLGKTAGEWVEVQNGLFEGDMIVTQRAAQLYTQSLRGGSAKPEAEATGAESTAETNAVNTLPWWIFAISGTAIAASTFAAGTWWASRRVRHSLAPDLSLYNSLETNSPALATEPVEKQETPHKSH</sequence>
<dbReference type="AlphaFoldDB" id="A0A951PC19"/>
<feature type="domain" description="CzcB-like barrel-sandwich hybrid" evidence="7">
    <location>
        <begin position="97"/>
        <end position="299"/>
    </location>
</feature>
<evidence type="ECO:0000259" key="8">
    <source>
        <dbReference type="Pfam" id="PF25975"/>
    </source>
</evidence>
<feature type="signal peptide" evidence="5">
    <location>
        <begin position="1"/>
        <end position="37"/>
    </location>
</feature>
<dbReference type="Gene3D" id="2.40.30.170">
    <property type="match status" value="1"/>
</dbReference>
<dbReference type="InterPro" id="IPR058647">
    <property type="entry name" value="BSH_CzcB-like"/>
</dbReference>
<evidence type="ECO:0000256" key="2">
    <source>
        <dbReference type="ARBA" id="ARBA00022448"/>
    </source>
</evidence>
<dbReference type="GO" id="GO:0016020">
    <property type="term" value="C:membrane"/>
    <property type="evidence" value="ECO:0007669"/>
    <property type="project" value="InterPro"/>
</dbReference>
<dbReference type="SUPFAM" id="SSF51230">
    <property type="entry name" value="Single hybrid motif"/>
    <property type="match status" value="1"/>
</dbReference>
<dbReference type="PRINTS" id="PR01490">
    <property type="entry name" value="RTXTOXIND"/>
</dbReference>
<reference evidence="9" key="1">
    <citation type="submission" date="2021-05" db="EMBL/GenBank/DDBJ databases">
        <authorList>
            <person name="Pietrasiak N."/>
            <person name="Ward R."/>
            <person name="Stajich J.E."/>
            <person name="Kurbessoian T."/>
        </authorList>
    </citation>
    <scope>NUCLEOTIDE SEQUENCE</scope>
    <source>
        <strain evidence="9">GSE-TBD4-15B</strain>
    </source>
</reference>